<dbReference type="EMBL" id="JADCNM010000375">
    <property type="protein sequence ID" value="KAG0447998.1"/>
    <property type="molecule type" value="Genomic_DNA"/>
</dbReference>
<dbReference type="AlphaFoldDB" id="A0A835U418"/>
<evidence type="ECO:0000313" key="3">
    <source>
        <dbReference type="Proteomes" id="UP000639772"/>
    </source>
</evidence>
<accession>A0A835U418</accession>
<protein>
    <submittedName>
        <fullName evidence="2">Uncharacterized protein</fullName>
    </submittedName>
</protein>
<organism evidence="2 3">
    <name type="scientific">Vanilla planifolia</name>
    <name type="common">Vanilla</name>
    <dbReference type="NCBI Taxonomy" id="51239"/>
    <lineage>
        <taxon>Eukaryota</taxon>
        <taxon>Viridiplantae</taxon>
        <taxon>Streptophyta</taxon>
        <taxon>Embryophyta</taxon>
        <taxon>Tracheophyta</taxon>
        <taxon>Spermatophyta</taxon>
        <taxon>Magnoliopsida</taxon>
        <taxon>Liliopsida</taxon>
        <taxon>Asparagales</taxon>
        <taxon>Orchidaceae</taxon>
        <taxon>Vanilloideae</taxon>
        <taxon>Vanilleae</taxon>
        <taxon>Vanilla</taxon>
    </lineage>
</organism>
<reference evidence="2 3" key="1">
    <citation type="journal article" date="2020" name="Nat. Food">
        <title>A phased Vanilla planifolia genome enables genetic improvement of flavour and production.</title>
        <authorList>
            <person name="Hasing T."/>
            <person name="Tang H."/>
            <person name="Brym M."/>
            <person name="Khazi F."/>
            <person name="Huang T."/>
            <person name="Chambers A.H."/>
        </authorList>
    </citation>
    <scope>NUCLEOTIDE SEQUENCE [LARGE SCALE GENOMIC DNA]</scope>
    <source>
        <tissue evidence="2">Leaf</tissue>
    </source>
</reference>
<evidence type="ECO:0000256" key="1">
    <source>
        <dbReference type="SAM" id="MobiDB-lite"/>
    </source>
</evidence>
<gene>
    <name evidence="2" type="ORF">HPP92_028048</name>
</gene>
<comment type="caution">
    <text evidence="2">The sequence shown here is derived from an EMBL/GenBank/DDBJ whole genome shotgun (WGS) entry which is preliminary data.</text>
</comment>
<proteinExistence type="predicted"/>
<sequence>MKVSNWGSKARIQPLPARPSRGREASASGSSTADRAICRTIGRKSRSDSSSGMGERDVSRMRTVNERKGGRGGEGKRVVEREDSVAEKRSVRRSKTAIWCMRRWIIETSRLSAKRMRIQIACCSGKGRLVAVAVAAAGAISKEVQRLLGQKARS</sequence>
<dbReference type="Proteomes" id="UP000639772">
    <property type="component" value="Unassembled WGS sequence"/>
</dbReference>
<feature type="compositionally biased region" description="Basic and acidic residues" evidence="1">
    <location>
        <begin position="54"/>
        <end position="84"/>
    </location>
</feature>
<name>A0A835U418_VANPL</name>
<evidence type="ECO:0000313" key="2">
    <source>
        <dbReference type="EMBL" id="KAG0447998.1"/>
    </source>
</evidence>
<feature type="region of interest" description="Disordered" evidence="1">
    <location>
        <begin position="1"/>
        <end position="84"/>
    </location>
</feature>